<comment type="caution">
    <text evidence="1">The sequence shown here is derived from an EMBL/GenBank/DDBJ whole genome shotgun (WGS) entry which is preliminary data.</text>
</comment>
<keyword evidence="2" id="KW-1185">Reference proteome</keyword>
<dbReference type="RefSeq" id="WP_147712466.1">
    <property type="nucleotide sequence ID" value="NZ_VKAD01000001.1"/>
</dbReference>
<evidence type="ECO:0000313" key="2">
    <source>
        <dbReference type="Proteomes" id="UP000321764"/>
    </source>
</evidence>
<accession>A0A5C8Z7G6</accession>
<organism evidence="1 2">
    <name type="scientific">Reinekea thalattae</name>
    <dbReference type="NCBI Taxonomy" id="2593301"/>
    <lineage>
        <taxon>Bacteria</taxon>
        <taxon>Pseudomonadati</taxon>
        <taxon>Pseudomonadota</taxon>
        <taxon>Gammaproteobacteria</taxon>
        <taxon>Oceanospirillales</taxon>
        <taxon>Saccharospirillaceae</taxon>
        <taxon>Reinekea</taxon>
    </lineage>
</organism>
<dbReference type="OrthoDB" id="6198754at2"/>
<dbReference type="EMBL" id="VKAD01000001">
    <property type="protein sequence ID" value="TXR53259.1"/>
    <property type="molecule type" value="Genomic_DNA"/>
</dbReference>
<sequence length="75" mass="8217">MTAIILGKNLLSKEELIEFAFSDLNSQCLNLTQLTNLTTDVAQKSSLALIKAMKAERIYVSTKPITSVDTTKIGQ</sequence>
<gene>
    <name evidence="1" type="ORF">FME95_01415</name>
</gene>
<dbReference type="AlphaFoldDB" id="A0A5C8Z7G6"/>
<protein>
    <submittedName>
        <fullName evidence="1">Uncharacterized protein</fullName>
    </submittedName>
</protein>
<proteinExistence type="predicted"/>
<reference evidence="1 2" key="1">
    <citation type="submission" date="2019-07" db="EMBL/GenBank/DDBJ databases">
        <title>Reinekea sp. strain SSH23 genome sequencing and assembly.</title>
        <authorList>
            <person name="Kim I."/>
        </authorList>
    </citation>
    <scope>NUCLEOTIDE SEQUENCE [LARGE SCALE GENOMIC DNA]</scope>
    <source>
        <strain evidence="1 2">SSH23</strain>
    </source>
</reference>
<dbReference type="Proteomes" id="UP000321764">
    <property type="component" value="Unassembled WGS sequence"/>
</dbReference>
<name>A0A5C8Z7G6_9GAMM</name>
<evidence type="ECO:0000313" key="1">
    <source>
        <dbReference type="EMBL" id="TXR53259.1"/>
    </source>
</evidence>